<feature type="domain" description="Aminoglycoside phosphotransferase" evidence="1">
    <location>
        <begin position="55"/>
        <end position="269"/>
    </location>
</feature>
<dbReference type="RefSeq" id="WP_068723050.1">
    <property type="nucleotide sequence ID" value="NZ_LSKU01000001.1"/>
</dbReference>
<reference evidence="2 3" key="1">
    <citation type="submission" date="2016-02" db="EMBL/GenBank/DDBJ databases">
        <title>Draft Genome for Tepidibacillus decaturensis nov. sp. Strain Z9, an Anaerobic, Moderately Thermophilic and Heterotrophic Bacterium from Deep Subsurface of the Illinois Basin, USA.</title>
        <authorList>
            <person name="Dong Y."/>
            <person name="Chang J.Y."/>
            <person name="Sanford R."/>
            <person name="Fouke B.W."/>
        </authorList>
    </citation>
    <scope>NUCLEOTIDE SEQUENCE [LARGE SCALE GENOMIC DNA]</scope>
    <source>
        <strain evidence="2 3">Z9</strain>
    </source>
</reference>
<name>A0A135L2A3_9BACI</name>
<dbReference type="OrthoDB" id="2379727at2"/>
<evidence type="ECO:0000313" key="2">
    <source>
        <dbReference type="EMBL" id="KXG43037.1"/>
    </source>
</evidence>
<dbReference type="InterPro" id="IPR002575">
    <property type="entry name" value="Aminoglycoside_PTrfase"/>
</dbReference>
<gene>
    <name evidence="2" type="ORF">U473_02615</name>
</gene>
<dbReference type="Gene3D" id="3.90.1200.10">
    <property type="match status" value="1"/>
</dbReference>
<dbReference type="InterPro" id="IPR047175">
    <property type="entry name" value="CotS-like"/>
</dbReference>
<dbReference type="SUPFAM" id="SSF56112">
    <property type="entry name" value="Protein kinase-like (PK-like)"/>
    <property type="match status" value="1"/>
</dbReference>
<dbReference type="PANTHER" id="PTHR39179">
    <property type="entry name" value="SPORE COAT PROTEIN I"/>
    <property type="match status" value="1"/>
</dbReference>
<evidence type="ECO:0000259" key="1">
    <source>
        <dbReference type="Pfam" id="PF01636"/>
    </source>
</evidence>
<dbReference type="Gene3D" id="3.30.200.20">
    <property type="entry name" value="Phosphorylase Kinase, domain 1"/>
    <property type="match status" value="1"/>
</dbReference>
<dbReference type="GO" id="GO:0042601">
    <property type="term" value="C:endospore-forming forespore"/>
    <property type="evidence" value="ECO:0007669"/>
    <property type="project" value="TreeGrafter"/>
</dbReference>
<dbReference type="Pfam" id="PF01636">
    <property type="entry name" value="APH"/>
    <property type="match status" value="1"/>
</dbReference>
<evidence type="ECO:0000313" key="3">
    <source>
        <dbReference type="Proteomes" id="UP000070352"/>
    </source>
</evidence>
<keyword evidence="3" id="KW-1185">Reference proteome</keyword>
<accession>A0A135L2A3</accession>
<dbReference type="EMBL" id="LSKU01000001">
    <property type="protein sequence ID" value="KXG43037.1"/>
    <property type="molecule type" value="Genomic_DNA"/>
</dbReference>
<sequence>MALTQEWFEFDIHPHVIDEYDFQVSQIKWYGSVAKIETQLGVFAVKKANMSGSQAIRMNEILQFLQEHRWNTSTIVSNKFAEPFVPVKNGIVYVTKWVEGEHLTLNHRPHFLVMVKVMAHLHKLGFEYNPEPFSYHFVDETYLRNSWEERLKWLKKYQKKLTRKESLTTFEHVILSYLPFLKEWSEEALEHLTQWVIQYNSIGDLRKTICHGKFYHRNMLLKPNGKMVLIDFDHVSLDTPVRDLANFIRKYILNKEHRFWAQEWFDRYQKIISLTEPEKKLLAIYLLFPERIFTLAKKYEEKQQYGLEEQYLKKLQIRWGQMKEIIWFIDQQFI</sequence>
<dbReference type="InterPro" id="IPR011009">
    <property type="entry name" value="Kinase-like_dom_sf"/>
</dbReference>
<dbReference type="PANTHER" id="PTHR39179:SF3">
    <property type="entry name" value="COTS-RELATED PROTEIN"/>
    <property type="match status" value="1"/>
</dbReference>
<protein>
    <recommendedName>
        <fullName evidence="1">Aminoglycoside phosphotransferase domain-containing protein</fullName>
    </recommendedName>
</protein>
<dbReference type="AlphaFoldDB" id="A0A135L2A3"/>
<proteinExistence type="predicted"/>
<comment type="caution">
    <text evidence="2">The sequence shown here is derived from an EMBL/GenBank/DDBJ whole genome shotgun (WGS) entry which is preliminary data.</text>
</comment>
<dbReference type="STRING" id="1413211.U473_02615"/>
<dbReference type="Proteomes" id="UP000070352">
    <property type="component" value="Unassembled WGS sequence"/>
</dbReference>
<organism evidence="2 3">
    <name type="scientific">Tepidibacillus decaturensis</name>
    <dbReference type="NCBI Taxonomy" id="1413211"/>
    <lineage>
        <taxon>Bacteria</taxon>
        <taxon>Bacillati</taxon>
        <taxon>Bacillota</taxon>
        <taxon>Bacilli</taxon>
        <taxon>Bacillales</taxon>
        <taxon>Bacillaceae</taxon>
        <taxon>Tepidibacillus</taxon>
    </lineage>
</organism>